<evidence type="ECO:0000313" key="2">
    <source>
        <dbReference type="Proteomes" id="UP000007037"/>
    </source>
</evidence>
<gene>
    <name evidence="1" type="ordered locus">LIC_10832</name>
</gene>
<accession>Q72U32</accession>
<dbReference type="KEGG" id="lic:LIC_10832"/>
<protein>
    <submittedName>
        <fullName evidence="1">Uncharacterized protein</fullName>
    </submittedName>
</protein>
<organism evidence="1 2">
    <name type="scientific">Leptospira interrogans serogroup Icterohaemorrhagiae serovar copenhageni (strain Fiocruz L1-130)</name>
    <dbReference type="NCBI Taxonomy" id="267671"/>
    <lineage>
        <taxon>Bacteria</taxon>
        <taxon>Pseudomonadati</taxon>
        <taxon>Spirochaetota</taxon>
        <taxon>Spirochaetia</taxon>
        <taxon>Leptospirales</taxon>
        <taxon>Leptospiraceae</taxon>
        <taxon>Leptospira</taxon>
    </lineage>
</organism>
<reference evidence="1 2" key="1">
    <citation type="journal article" date="2004" name="J. Bacteriol.">
        <title>Comparative genomics of two Leptospira interrogans serovars reveals novel insights into physiology and pathogenesis.</title>
        <authorList>
            <person name="Nascimento A.L."/>
            <person name="Ko A.I."/>
            <person name="Martins E.A."/>
            <person name="Monteiro-Vitorello C.B."/>
            <person name="Ho P.L."/>
            <person name="Haake D.A."/>
            <person name="Verjovski-Almeida S."/>
            <person name="Hartskeerl R.A."/>
            <person name="Marques M.V."/>
            <person name="Oliveira M.C."/>
            <person name="Menck C.F."/>
            <person name="Leite L.C."/>
            <person name="Carrer H."/>
            <person name="Coutinho L.L."/>
            <person name="Degrave W.M."/>
            <person name="Dellagostin O.A."/>
            <person name="El-Dorry H."/>
            <person name="Ferro E.S."/>
            <person name="Ferro M.I."/>
            <person name="Furlan L.R."/>
            <person name="Gamberini M."/>
            <person name="Giglioti E.A."/>
            <person name="Goes-Neto A."/>
            <person name="Goldman G.H."/>
            <person name="Goldman M.H."/>
            <person name="Harakava R."/>
            <person name="Jeronimo S.M."/>
            <person name="Junqueira-De-Azevedo I.L."/>
            <person name="Kimura E.T."/>
            <person name="Kuramae E.E."/>
            <person name="Lemos E.G."/>
            <person name="Lemos M.V."/>
            <person name="Marino C.L."/>
            <person name="Nunes L.R."/>
            <person name="De Oliveira R.C."/>
            <person name="Pereira G.G."/>
            <person name="Reis M.S."/>
            <person name="Schriefer A."/>
            <person name="Siqueira W.J."/>
            <person name="Sommer P."/>
            <person name="Tsai S.M."/>
            <person name="Simpson A.J."/>
            <person name="Ferro J.A."/>
            <person name="Camargo L.E."/>
            <person name="Kitajima J.P."/>
            <person name="Setubal J.C."/>
            <person name="Van Sluys M.A."/>
        </authorList>
    </citation>
    <scope>NUCLEOTIDE SEQUENCE [LARGE SCALE GENOMIC DNA]</scope>
    <source>
        <strain evidence="1 2">Fiocruz L1-130</strain>
    </source>
</reference>
<proteinExistence type="predicted"/>
<name>Q72U32_LEPIC</name>
<dbReference type="EMBL" id="AE016823">
    <property type="protein sequence ID" value="AAS69446.1"/>
    <property type="molecule type" value="Genomic_DNA"/>
</dbReference>
<dbReference type="HOGENOM" id="CLU_2012417_0_0_12"/>
<dbReference type="Proteomes" id="UP000007037">
    <property type="component" value="Chromosome I"/>
</dbReference>
<sequence>MVSNLIIFHSIQISLRFKREEKFYSNLIWHFGKSFLIRIVEKLILYRFSLYENGRLKHFVNCCYEFFNNSNTGKSCKVAYKVYFSNDKSIRKVYQCNYLNKSKPLNVCAVRCYLTKYSKRLFS</sequence>
<evidence type="ECO:0000313" key="1">
    <source>
        <dbReference type="EMBL" id="AAS69446.1"/>
    </source>
</evidence>
<dbReference type="AlphaFoldDB" id="Q72U32"/>